<dbReference type="AlphaFoldDB" id="X1I9M9"/>
<feature type="non-terminal residue" evidence="1">
    <location>
        <position position="1"/>
    </location>
</feature>
<proteinExistence type="predicted"/>
<evidence type="ECO:0000313" key="1">
    <source>
        <dbReference type="EMBL" id="GAH54298.1"/>
    </source>
</evidence>
<evidence type="ECO:0008006" key="2">
    <source>
        <dbReference type="Google" id="ProtNLM"/>
    </source>
</evidence>
<sequence length="296" mass="31034">VSIIQEIVNREGWESGNALALWWDDHDDRSSHTTNCRRIAASWDNTTYAAPALYVEYSTATIPTVTTQAVSNIGTTTATGNGNITDIGGENCTKRGVCWNTTGNPTIADDKSEETDSFGTGAFTRPMTGLTPGQHYYVKAYAYNSEGYGYGGQVEFYTNKACTGSDTGSGVDAYSGVIGISSSEVGEGVEALGDRDLFTTEEGLAEDLAALLGERIRADFGMGMDALISFLTSVSKFGVDAGVGVDAVTLKALFDRLDTASGIEAIISRAIVKAETGVGLDEKISGASALSLLGFG</sequence>
<reference evidence="1" key="1">
    <citation type="journal article" date="2014" name="Front. Microbiol.">
        <title>High frequency of phylogenetically diverse reductive dehalogenase-homologous genes in deep subseafloor sedimentary metagenomes.</title>
        <authorList>
            <person name="Kawai M."/>
            <person name="Futagami T."/>
            <person name="Toyoda A."/>
            <person name="Takaki Y."/>
            <person name="Nishi S."/>
            <person name="Hori S."/>
            <person name="Arai W."/>
            <person name="Tsubouchi T."/>
            <person name="Morono Y."/>
            <person name="Uchiyama I."/>
            <person name="Ito T."/>
            <person name="Fujiyama A."/>
            <person name="Inagaki F."/>
            <person name="Takami H."/>
        </authorList>
    </citation>
    <scope>NUCLEOTIDE SEQUENCE</scope>
    <source>
        <strain evidence="1">Expedition CK06-06</strain>
    </source>
</reference>
<comment type="caution">
    <text evidence="1">The sequence shown here is derived from an EMBL/GenBank/DDBJ whole genome shotgun (WGS) entry which is preliminary data.</text>
</comment>
<organism evidence="1">
    <name type="scientific">marine sediment metagenome</name>
    <dbReference type="NCBI Taxonomy" id="412755"/>
    <lineage>
        <taxon>unclassified sequences</taxon>
        <taxon>metagenomes</taxon>
        <taxon>ecological metagenomes</taxon>
    </lineage>
</organism>
<gene>
    <name evidence="1" type="ORF">S03H2_28109</name>
</gene>
<protein>
    <recommendedName>
        <fullName evidence="2">Fibronectin type-III domain-containing protein</fullName>
    </recommendedName>
</protein>
<name>X1I9M9_9ZZZZ</name>
<dbReference type="EMBL" id="BARU01016931">
    <property type="protein sequence ID" value="GAH54298.1"/>
    <property type="molecule type" value="Genomic_DNA"/>
</dbReference>
<accession>X1I9M9</accession>